<dbReference type="Pfam" id="PF13377">
    <property type="entry name" value="Peripla_BP_3"/>
    <property type="match status" value="1"/>
</dbReference>
<dbReference type="AlphaFoldDB" id="A0A5C8UMU6"/>
<dbReference type="InterPro" id="IPR010982">
    <property type="entry name" value="Lambda_DNA-bd_dom_sf"/>
</dbReference>
<evidence type="ECO:0000256" key="1">
    <source>
        <dbReference type="ARBA" id="ARBA00023015"/>
    </source>
</evidence>
<keyword evidence="1" id="KW-0805">Transcription regulation</keyword>
<gene>
    <name evidence="5" type="ORF">FVP33_14225</name>
</gene>
<dbReference type="SMART" id="SM00354">
    <property type="entry name" value="HTH_LACI"/>
    <property type="match status" value="1"/>
</dbReference>
<dbReference type="Gene3D" id="3.40.50.2300">
    <property type="match status" value="2"/>
</dbReference>
<evidence type="ECO:0000256" key="2">
    <source>
        <dbReference type="ARBA" id="ARBA00023125"/>
    </source>
</evidence>
<evidence type="ECO:0000313" key="6">
    <source>
        <dbReference type="Proteomes" id="UP000321379"/>
    </source>
</evidence>
<dbReference type="GO" id="GO:0000976">
    <property type="term" value="F:transcription cis-regulatory region binding"/>
    <property type="evidence" value="ECO:0007669"/>
    <property type="project" value="TreeGrafter"/>
</dbReference>
<dbReference type="Gene3D" id="1.10.260.40">
    <property type="entry name" value="lambda repressor-like DNA-binding domains"/>
    <property type="match status" value="1"/>
</dbReference>
<dbReference type="PROSITE" id="PS50932">
    <property type="entry name" value="HTH_LACI_2"/>
    <property type="match status" value="1"/>
</dbReference>
<dbReference type="SUPFAM" id="SSF53822">
    <property type="entry name" value="Periplasmic binding protein-like I"/>
    <property type="match status" value="1"/>
</dbReference>
<reference evidence="5 6" key="1">
    <citation type="submission" date="2019-08" db="EMBL/GenBank/DDBJ databases">
        <title>Bacterial whole genome sequence for Glaciihabitans sp. CHu50b-6-2.</title>
        <authorList>
            <person name="Jin L."/>
        </authorList>
    </citation>
    <scope>NUCLEOTIDE SEQUENCE [LARGE SCALE GENOMIC DNA]</scope>
    <source>
        <strain evidence="5 6">CHu50b-6-2</strain>
    </source>
</reference>
<dbReference type="CDD" id="cd01392">
    <property type="entry name" value="HTH_LacI"/>
    <property type="match status" value="1"/>
</dbReference>
<dbReference type="InterPro" id="IPR046335">
    <property type="entry name" value="LacI/GalR-like_sensor"/>
</dbReference>
<dbReference type="Pfam" id="PF00356">
    <property type="entry name" value="LacI"/>
    <property type="match status" value="1"/>
</dbReference>
<dbReference type="InterPro" id="IPR000843">
    <property type="entry name" value="HTH_LacI"/>
</dbReference>
<dbReference type="SUPFAM" id="SSF47413">
    <property type="entry name" value="lambda repressor-like DNA-binding domains"/>
    <property type="match status" value="1"/>
</dbReference>
<accession>A0A5C8UMU6</accession>
<dbReference type="Proteomes" id="UP000321379">
    <property type="component" value="Unassembled WGS sequence"/>
</dbReference>
<proteinExistence type="predicted"/>
<name>A0A5C8UMU6_9MICO</name>
<comment type="caution">
    <text evidence="5">The sequence shown here is derived from an EMBL/GenBank/DDBJ whole genome shotgun (WGS) entry which is preliminary data.</text>
</comment>
<feature type="domain" description="HTH lacI-type" evidence="4">
    <location>
        <begin position="5"/>
        <end position="56"/>
    </location>
</feature>
<evidence type="ECO:0000259" key="4">
    <source>
        <dbReference type="PROSITE" id="PS50932"/>
    </source>
</evidence>
<keyword evidence="2" id="KW-0238">DNA-binding</keyword>
<sequence length="335" mass="36280">MGSRRDVARAAGVSVRTVSNVVNGYAHVAEATRARVLQAIADLDYRPSELARSLKRGRSGLIGLVLPELDTPYFAELTRAFVEEGASRGLTVVIDQTDGDLERERYLIDRTEYGSLFDALVISPLALTPAHLDAISDDRPLVFLGENPFPRFDHVMIDNRLASRQAVRHLFESGRRRIAAIGTKGTDHGSSSQRLAGYHDALRDAGLGESESIVEHVDRFRRADGAAAMARLLDRPDPPDAVFCFSDPLALGALRTLATRGVRVPHDVAVVGFDDIEDGAFSTPSLTTISPDKRFIARTALGLVERKLSGTAESAALVIAPHALILRESSAPSRP</sequence>
<protein>
    <submittedName>
        <fullName evidence="5">LacI family transcriptional regulator</fullName>
    </submittedName>
</protein>
<dbReference type="CDD" id="cd06267">
    <property type="entry name" value="PBP1_LacI_sugar_binding-like"/>
    <property type="match status" value="1"/>
</dbReference>
<evidence type="ECO:0000256" key="3">
    <source>
        <dbReference type="ARBA" id="ARBA00023163"/>
    </source>
</evidence>
<dbReference type="PANTHER" id="PTHR30146">
    <property type="entry name" value="LACI-RELATED TRANSCRIPTIONAL REPRESSOR"/>
    <property type="match status" value="1"/>
</dbReference>
<dbReference type="EMBL" id="VRMG01000009">
    <property type="protein sequence ID" value="TXN29520.1"/>
    <property type="molecule type" value="Genomic_DNA"/>
</dbReference>
<dbReference type="GO" id="GO:0003700">
    <property type="term" value="F:DNA-binding transcription factor activity"/>
    <property type="evidence" value="ECO:0007669"/>
    <property type="project" value="TreeGrafter"/>
</dbReference>
<keyword evidence="6" id="KW-1185">Reference proteome</keyword>
<organism evidence="5 6">
    <name type="scientific">Lacisediminihabitans profunda</name>
    <dbReference type="NCBI Taxonomy" id="2594790"/>
    <lineage>
        <taxon>Bacteria</taxon>
        <taxon>Bacillati</taxon>
        <taxon>Actinomycetota</taxon>
        <taxon>Actinomycetes</taxon>
        <taxon>Micrococcales</taxon>
        <taxon>Microbacteriaceae</taxon>
        <taxon>Lacisediminihabitans</taxon>
    </lineage>
</organism>
<dbReference type="InterPro" id="IPR028082">
    <property type="entry name" value="Peripla_BP_I"/>
</dbReference>
<evidence type="ECO:0000313" key="5">
    <source>
        <dbReference type="EMBL" id="TXN29520.1"/>
    </source>
</evidence>
<dbReference type="PANTHER" id="PTHR30146:SF153">
    <property type="entry name" value="LACTOSE OPERON REPRESSOR"/>
    <property type="match status" value="1"/>
</dbReference>
<keyword evidence="3" id="KW-0804">Transcription</keyword>